<organism evidence="4 5">
    <name type="scientific">Candidatus Scybalomonas excrementavium</name>
    <dbReference type="NCBI Taxonomy" id="2840943"/>
    <lineage>
        <taxon>Bacteria</taxon>
        <taxon>Bacillati</taxon>
        <taxon>Bacillota</taxon>
        <taxon>Clostridia</taxon>
        <taxon>Lachnospirales</taxon>
        <taxon>Lachnospiraceae</taxon>
        <taxon>Lachnospiraceae incertae sedis</taxon>
        <taxon>Candidatus Scybalomonas</taxon>
    </lineage>
</organism>
<dbReference type="Proteomes" id="UP000823618">
    <property type="component" value="Unassembled WGS sequence"/>
</dbReference>
<dbReference type="Gene3D" id="3.30.465.10">
    <property type="match status" value="1"/>
</dbReference>
<sequence>MLTIKNYVKAKSLAEAYELNQKRTNRILGGMLWMKMSNASIQTAIDLSGLGLDTIEETEDTFSIGCMVSLRQLEEHHALNTYTSGAIAESVKSIVGVQFRNLATVGGSIFGRFGFSDILTMFLALDTQVELYHGGIIPLSEFVTMPRDNDILVRLIVKKVSLTSSYLSHRKSKTDFPVIACAVSYFNGSYRAVIGARPQRAVLIEVPNEILTADTKEKNAELFADYVASQVTTGSNMRASAEYRLHLTKVLSKRGYLQVVQLQQTGGNMA</sequence>
<dbReference type="PROSITE" id="PS51387">
    <property type="entry name" value="FAD_PCMH"/>
    <property type="match status" value="1"/>
</dbReference>
<dbReference type="SUPFAM" id="SSF55447">
    <property type="entry name" value="CO dehydrogenase flavoprotein C-terminal domain-like"/>
    <property type="match status" value="1"/>
</dbReference>
<evidence type="ECO:0000313" key="4">
    <source>
        <dbReference type="EMBL" id="MBO8463181.1"/>
    </source>
</evidence>
<keyword evidence="2" id="KW-0560">Oxidoreductase</keyword>
<evidence type="ECO:0000256" key="1">
    <source>
        <dbReference type="ARBA" id="ARBA00022630"/>
    </source>
</evidence>
<dbReference type="SUPFAM" id="SSF56176">
    <property type="entry name" value="FAD-binding/transporter-associated domain-like"/>
    <property type="match status" value="1"/>
</dbReference>
<dbReference type="GO" id="GO:0016491">
    <property type="term" value="F:oxidoreductase activity"/>
    <property type="evidence" value="ECO:0007669"/>
    <property type="project" value="UniProtKB-KW"/>
</dbReference>
<evidence type="ECO:0000256" key="2">
    <source>
        <dbReference type="ARBA" id="ARBA00023002"/>
    </source>
</evidence>
<protein>
    <submittedName>
        <fullName evidence="4">FAD binding domain-containing protein</fullName>
    </submittedName>
</protein>
<dbReference type="Pfam" id="PF00941">
    <property type="entry name" value="FAD_binding_5"/>
    <property type="match status" value="1"/>
</dbReference>
<dbReference type="PANTHER" id="PTHR42659">
    <property type="entry name" value="XANTHINE DEHYDROGENASE SUBUNIT C-RELATED"/>
    <property type="match status" value="1"/>
</dbReference>
<proteinExistence type="predicted"/>
<dbReference type="PANTHER" id="PTHR42659:SF9">
    <property type="entry name" value="XANTHINE DEHYDROGENASE FAD-BINDING SUBUNIT XDHB-RELATED"/>
    <property type="match status" value="1"/>
</dbReference>
<dbReference type="SMART" id="SM01092">
    <property type="entry name" value="CO_deh_flav_C"/>
    <property type="match status" value="1"/>
</dbReference>
<reference evidence="4" key="1">
    <citation type="submission" date="2020-10" db="EMBL/GenBank/DDBJ databases">
        <authorList>
            <person name="Gilroy R."/>
        </authorList>
    </citation>
    <scope>NUCLEOTIDE SEQUENCE</scope>
    <source>
        <strain evidence="4">E3-2379</strain>
    </source>
</reference>
<accession>A0A9D9I158</accession>
<dbReference type="EMBL" id="JADIML010000128">
    <property type="protein sequence ID" value="MBO8463181.1"/>
    <property type="molecule type" value="Genomic_DNA"/>
</dbReference>
<keyword evidence="1" id="KW-0285">Flavoprotein</keyword>
<dbReference type="InterPro" id="IPR002346">
    <property type="entry name" value="Mopterin_DH_FAD-bd"/>
</dbReference>
<dbReference type="InterPro" id="IPR016169">
    <property type="entry name" value="FAD-bd_PCMH_sub2"/>
</dbReference>
<gene>
    <name evidence="4" type="ORF">IAC13_04535</name>
</gene>
<dbReference type="GO" id="GO:0071949">
    <property type="term" value="F:FAD binding"/>
    <property type="evidence" value="ECO:0007669"/>
    <property type="project" value="InterPro"/>
</dbReference>
<evidence type="ECO:0000313" key="5">
    <source>
        <dbReference type="Proteomes" id="UP000823618"/>
    </source>
</evidence>
<feature type="domain" description="FAD-binding PCMH-type" evidence="3">
    <location>
        <begin position="1"/>
        <end position="162"/>
    </location>
</feature>
<name>A0A9D9I158_9FIRM</name>
<reference evidence="4" key="2">
    <citation type="journal article" date="2021" name="PeerJ">
        <title>Extensive microbial diversity within the chicken gut microbiome revealed by metagenomics and culture.</title>
        <authorList>
            <person name="Gilroy R."/>
            <person name="Ravi A."/>
            <person name="Getino M."/>
            <person name="Pursley I."/>
            <person name="Horton D.L."/>
            <person name="Alikhan N.F."/>
            <person name="Baker D."/>
            <person name="Gharbi K."/>
            <person name="Hall N."/>
            <person name="Watson M."/>
            <person name="Adriaenssens E.M."/>
            <person name="Foster-Nyarko E."/>
            <person name="Jarju S."/>
            <person name="Secka A."/>
            <person name="Antonio M."/>
            <person name="Oren A."/>
            <person name="Chaudhuri R.R."/>
            <person name="La Ragione R."/>
            <person name="Hildebrand F."/>
            <person name="Pallen M.J."/>
        </authorList>
    </citation>
    <scope>NUCLEOTIDE SEQUENCE</scope>
    <source>
        <strain evidence="4">E3-2379</strain>
    </source>
</reference>
<comment type="caution">
    <text evidence="4">The sequence shown here is derived from an EMBL/GenBank/DDBJ whole genome shotgun (WGS) entry which is preliminary data.</text>
</comment>
<dbReference type="Gene3D" id="3.30.390.50">
    <property type="entry name" value="CO dehydrogenase flavoprotein, C-terminal domain"/>
    <property type="match status" value="1"/>
</dbReference>
<dbReference type="InterPro" id="IPR005107">
    <property type="entry name" value="CO_DH_flav_C"/>
</dbReference>
<dbReference type="InterPro" id="IPR051312">
    <property type="entry name" value="Diverse_Substr_Oxidored"/>
</dbReference>
<dbReference type="InterPro" id="IPR036683">
    <property type="entry name" value="CO_DH_flav_C_dom_sf"/>
</dbReference>
<evidence type="ECO:0000259" key="3">
    <source>
        <dbReference type="PROSITE" id="PS51387"/>
    </source>
</evidence>
<dbReference type="InterPro" id="IPR036318">
    <property type="entry name" value="FAD-bd_PCMH-like_sf"/>
</dbReference>
<dbReference type="AlphaFoldDB" id="A0A9D9I158"/>
<dbReference type="InterPro" id="IPR016166">
    <property type="entry name" value="FAD-bd_PCMH"/>
</dbReference>